<organism evidence="1 3">
    <name type="scientific">Trichuris suis</name>
    <name type="common">pig whipworm</name>
    <dbReference type="NCBI Taxonomy" id="68888"/>
    <lineage>
        <taxon>Eukaryota</taxon>
        <taxon>Metazoa</taxon>
        <taxon>Ecdysozoa</taxon>
        <taxon>Nematoda</taxon>
        <taxon>Enoplea</taxon>
        <taxon>Dorylaimia</taxon>
        <taxon>Trichinellida</taxon>
        <taxon>Trichuridae</taxon>
        <taxon>Trichuris</taxon>
    </lineage>
</organism>
<evidence type="ECO:0000313" key="1">
    <source>
        <dbReference type="EMBL" id="KFD51059.1"/>
    </source>
</evidence>
<dbReference type="AlphaFoldDB" id="A0A085M1G3"/>
<dbReference type="Proteomes" id="UP000030764">
    <property type="component" value="Unassembled WGS sequence"/>
</dbReference>
<protein>
    <submittedName>
        <fullName evidence="1">Uncharacterized protein</fullName>
    </submittedName>
</protein>
<gene>
    <name evidence="1" type="ORF">M513_08100</name>
    <name evidence="2" type="ORF">M514_08100</name>
</gene>
<reference evidence="1 3" key="1">
    <citation type="journal article" date="2014" name="Nat. Genet.">
        <title>Genome and transcriptome of the porcine whipworm Trichuris suis.</title>
        <authorList>
            <person name="Jex A.R."/>
            <person name="Nejsum P."/>
            <person name="Schwarz E.M."/>
            <person name="Hu L."/>
            <person name="Young N.D."/>
            <person name="Hall R.S."/>
            <person name="Korhonen P.K."/>
            <person name="Liao S."/>
            <person name="Thamsborg S."/>
            <person name="Xia J."/>
            <person name="Xu P."/>
            <person name="Wang S."/>
            <person name="Scheerlinck J.P."/>
            <person name="Hofmann A."/>
            <person name="Sternberg P.W."/>
            <person name="Wang J."/>
            <person name="Gasser R.B."/>
        </authorList>
    </citation>
    <scope>NUCLEOTIDE SEQUENCE [LARGE SCALE GENOMIC DNA]</scope>
    <source>
        <strain evidence="2">DCEP-RM93F</strain>
        <strain evidence="1">DCEP-RM93M</strain>
    </source>
</reference>
<sequence length="139" mass="15844">MAVIITAIRANCHCCKQITLVEPAFPECRLSAESIFFESKFSIRLAPFEARLFQLCKRPRVLADDGRIQRNDFKSVSADLKSFLDGPWPRQRKFYYLTKGVDGNRVRRLVRPSGHNTECVFKSSMSSGPKNITIKICSI</sequence>
<accession>A0A085M1G3</accession>
<dbReference type="EMBL" id="KL363244">
    <property type="protein sequence ID" value="KFD51059.1"/>
    <property type="molecule type" value="Genomic_DNA"/>
</dbReference>
<evidence type="ECO:0000313" key="3">
    <source>
        <dbReference type="Proteomes" id="UP000030764"/>
    </source>
</evidence>
<evidence type="ECO:0000313" key="2">
    <source>
        <dbReference type="EMBL" id="KFD73274.1"/>
    </source>
</evidence>
<dbReference type="EMBL" id="KL367474">
    <property type="protein sequence ID" value="KFD73274.1"/>
    <property type="molecule type" value="Genomic_DNA"/>
</dbReference>
<keyword evidence="3" id="KW-1185">Reference proteome</keyword>
<name>A0A085M1G3_9BILA</name>
<proteinExistence type="predicted"/>
<dbReference type="Proteomes" id="UP000030758">
    <property type="component" value="Unassembled WGS sequence"/>
</dbReference>